<dbReference type="GO" id="GO:0051536">
    <property type="term" value="F:iron-sulfur cluster binding"/>
    <property type="evidence" value="ECO:0007669"/>
    <property type="project" value="UniProtKB-KW"/>
</dbReference>
<keyword evidence="13" id="KW-1185">Reference proteome</keyword>
<evidence type="ECO:0000256" key="4">
    <source>
        <dbReference type="ARBA" id="ARBA00022630"/>
    </source>
</evidence>
<dbReference type="GO" id="GO:0010181">
    <property type="term" value="F:FMN binding"/>
    <property type="evidence" value="ECO:0007669"/>
    <property type="project" value="InterPro"/>
</dbReference>
<dbReference type="InterPro" id="IPR001155">
    <property type="entry name" value="OxRdtase_FMN_N"/>
</dbReference>
<evidence type="ECO:0000259" key="11">
    <source>
        <dbReference type="Pfam" id="PF07992"/>
    </source>
</evidence>
<evidence type="ECO:0000256" key="8">
    <source>
        <dbReference type="ARBA" id="ARBA00023004"/>
    </source>
</evidence>
<dbReference type="InterPro" id="IPR023753">
    <property type="entry name" value="FAD/NAD-binding_dom"/>
</dbReference>
<gene>
    <name evidence="12" type="ORF">BED41_00925</name>
</gene>
<dbReference type="Proteomes" id="UP000093044">
    <property type="component" value="Chromosome"/>
</dbReference>
<proteinExistence type="inferred from homology"/>
<dbReference type="PANTHER" id="PTHR42917">
    <property type="entry name" value="2,4-DIENOYL-COA REDUCTASE"/>
    <property type="match status" value="1"/>
</dbReference>
<organism evidence="12 13">
    <name type="scientific">Cloacibacillus porcorum</name>
    <dbReference type="NCBI Taxonomy" id="1197717"/>
    <lineage>
        <taxon>Bacteria</taxon>
        <taxon>Thermotogati</taxon>
        <taxon>Synergistota</taxon>
        <taxon>Synergistia</taxon>
        <taxon>Synergistales</taxon>
        <taxon>Synergistaceae</taxon>
        <taxon>Cloacibacillus</taxon>
    </lineage>
</organism>
<dbReference type="OrthoDB" id="9772736at2"/>
<evidence type="ECO:0000256" key="2">
    <source>
        <dbReference type="ARBA" id="ARBA00001966"/>
    </source>
</evidence>
<dbReference type="AlphaFoldDB" id="A0A1B2I1D8"/>
<dbReference type="SUPFAM" id="SSF51395">
    <property type="entry name" value="FMN-linked oxidoreductases"/>
    <property type="match status" value="1"/>
</dbReference>
<dbReference type="KEGG" id="cpor:BED41_00925"/>
<dbReference type="Gene3D" id="3.20.20.70">
    <property type="entry name" value="Aldolase class I"/>
    <property type="match status" value="1"/>
</dbReference>
<dbReference type="EMBL" id="CP016757">
    <property type="protein sequence ID" value="ANZ43791.1"/>
    <property type="molecule type" value="Genomic_DNA"/>
</dbReference>
<dbReference type="GeneID" id="83056413"/>
<evidence type="ECO:0000256" key="9">
    <source>
        <dbReference type="ARBA" id="ARBA00023014"/>
    </source>
</evidence>
<feature type="domain" description="NADH:flavin oxidoreductase/NADH oxidase N-terminal" evidence="10">
    <location>
        <begin position="5"/>
        <end position="344"/>
    </location>
</feature>
<evidence type="ECO:0000313" key="12">
    <source>
        <dbReference type="EMBL" id="ANZ43791.1"/>
    </source>
</evidence>
<evidence type="ECO:0000259" key="10">
    <source>
        <dbReference type="Pfam" id="PF00724"/>
    </source>
</evidence>
<dbReference type="PANTHER" id="PTHR42917:SF2">
    <property type="entry name" value="2,4-DIENOYL-COA REDUCTASE [(2E)-ENOYL-COA-PRODUCING]"/>
    <property type="match status" value="1"/>
</dbReference>
<keyword evidence="4" id="KW-0285">Flavoprotein</keyword>
<keyword evidence="7" id="KW-0560">Oxidoreductase</keyword>
<dbReference type="PRINTS" id="PR00469">
    <property type="entry name" value="PNDRDTASEII"/>
</dbReference>
<comment type="cofactor">
    <cofactor evidence="2">
        <name>[4Fe-4S] cluster</name>
        <dbReference type="ChEBI" id="CHEBI:49883"/>
    </cofactor>
</comment>
<keyword evidence="5" id="KW-0288">FMN</keyword>
<dbReference type="Pfam" id="PF00724">
    <property type="entry name" value="Oxidored_FMN"/>
    <property type="match status" value="1"/>
</dbReference>
<dbReference type="InterPro" id="IPR013785">
    <property type="entry name" value="Aldolase_TIM"/>
</dbReference>
<evidence type="ECO:0000256" key="3">
    <source>
        <dbReference type="ARBA" id="ARBA00011048"/>
    </source>
</evidence>
<evidence type="ECO:0000256" key="5">
    <source>
        <dbReference type="ARBA" id="ARBA00022643"/>
    </source>
</evidence>
<dbReference type="Gene3D" id="3.50.50.60">
    <property type="entry name" value="FAD/NAD(P)-binding domain"/>
    <property type="match status" value="1"/>
</dbReference>
<comment type="similarity">
    <text evidence="3">In the N-terminal section; belongs to the NADH:flavin oxidoreductase/NADH oxidase family.</text>
</comment>
<dbReference type="Pfam" id="PF07992">
    <property type="entry name" value="Pyr_redox_2"/>
    <property type="match status" value="1"/>
</dbReference>
<feature type="domain" description="FAD/NAD(P)-binding" evidence="11">
    <location>
        <begin position="394"/>
        <end position="620"/>
    </location>
</feature>
<dbReference type="GO" id="GO:0046872">
    <property type="term" value="F:metal ion binding"/>
    <property type="evidence" value="ECO:0007669"/>
    <property type="project" value="UniProtKB-KW"/>
</dbReference>
<reference evidence="12" key="1">
    <citation type="submission" date="2016-08" db="EMBL/GenBank/DDBJ databases">
        <title>Complete genome of Cloacibacillus porcorum.</title>
        <authorList>
            <person name="Looft T."/>
            <person name="Bayles D.O."/>
            <person name="Alt D.P."/>
        </authorList>
    </citation>
    <scope>NUCLEOTIDE SEQUENCE [LARGE SCALE GENOMIC DNA]</scope>
    <source>
        <strain evidence="12">CL-84</strain>
    </source>
</reference>
<keyword evidence="6" id="KW-0479">Metal-binding</keyword>
<evidence type="ECO:0000313" key="13">
    <source>
        <dbReference type="Proteomes" id="UP000093044"/>
    </source>
</evidence>
<accession>A0A1B2I1D8</accession>
<dbReference type="PRINTS" id="PR00368">
    <property type="entry name" value="FADPNR"/>
</dbReference>
<keyword evidence="8" id="KW-0408">Iron</keyword>
<protein>
    <submittedName>
        <fullName evidence="12">NADH:flavin oxidoreductase</fullName>
    </submittedName>
</protein>
<dbReference type="Gene3D" id="3.40.50.720">
    <property type="entry name" value="NAD(P)-binding Rossmann-like Domain"/>
    <property type="match status" value="1"/>
</dbReference>
<dbReference type="InterPro" id="IPR036188">
    <property type="entry name" value="FAD/NAD-bd_sf"/>
</dbReference>
<evidence type="ECO:0000256" key="6">
    <source>
        <dbReference type="ARBA" id="ARBA00022723"/>
    </source>
</evidence>
<dbReference type="CDD" id="cd02803">
    <property type="entry name" value="OYE_like_FMN_family"/>
    <property type="match status" value="1"/>
</dbReference>
<dbReference type="SUPFAM" id="SSF51905">
    <property type="entry name" value="FAD/NAD(P)-binding domain"/>
    <property type="match status" value="1"/>
</dbReference>
<sequence>MKYPKLFAPGKIGNLTVKNRIVMAALAMGVAEKDQTIGPAFLAYLMERAKGGVGMIVLENTRVDDKHGVAAECQASVARDEHIAPLAAAAEALHKEGVVFFTQLHHPGRETFSNLNGSEPVWSSSSRPCGVCQQETHEMTTEEVEEVIAKFVAGAVRSQKAGCDGVELHGAHGYLISQFLSPYTNQRTDRFGGSFEKRFNFVKEITEGIQKACGRDFPIGIRLTVDELLAPNGVKEYLTLEDGVRICQACEKLGMVYINVSNGIYESFNSLSEPMTYPQGCRSERIRAVKEKVGIPVIAVNMVKEPWFAEKMLEEGLVDFVGLGRAVVADPQWAKKAYEGREDEINRCISCTFCFETLVADTIAGKGPVKCAVNPRAARETLYPAFKKEGAGRTVAIVGSGPAGLEAARVLAERGFAPVIFEKGEKAGGQINIADKPPHKEKIDWIIEYELKQLAMKGITVKTNTEATPENIRALAPYAVIIATGAESIRPRSIKGVNNANVLTVDETLLGRPEISGKKVLLIGSGATGLETAEFLCAKGNEVTVAEMLDAIGKGVYVQHYLDAMDKLSKYDVKYLPSHKLTEITADGAVLEDLKENKNVTVPADYVVLSLGVKSVNTLEAECKKFCDKTFAVGDARQPGRVESAVREGFEAAWDLK</sequence>
<dbReference type="RefSeq" id="WP_066741911.1">
    <property type="nucleotide sequence ID" value="NZ_CP016757.1"/>
</dbReference>
<evidence type="ECO:0000256" key="1">
    <source>
        <dbReference type="ARBA" id="ARBA00001917"/>
    </source>
</evidence>
<dbReference type="GO" id="GO:0016491">
    <property type="term" value="F:oxidoreductase activity"/>
    <property type="evidence" value="ECO:0007669"/>
    <property type="project" value="UniProtKB-KW"/>
</dbReference>
<dbReference type="STRING" id="1197717.BED41_00925"/>
<dbReference type="InterPro" id="IPR051793">
    <property type="entry name" value="NADH:flavin_oxidoreductase"/>
</dbReference>
<evidence type="ECO:0000256" key="7">
    <source>
        <dbReference type="ARBA" id="ARBA00023002"/>
    </source>
</evidence>
<name>A0A1B2I1D8_9BACT</name>
<comment type="cofactor">
    <cofactor evidence="1">
        <name>FMN</name>
        <dbReference type="ChEBI" id="CHEBI:58210"/>
    </cofactor>
</comment>
<keyword evidence="9" id="KW-0411">Iron-sulfur</keyword>